<dbReference type="EMBL" id="CP011509">
    <property type="protein sequence ID" value="AKJ00671.1"/>
    <property type="molecule type" value="Genomic_DNA"/>
</dbReference>
<evidence type="ECO:0000313" key="3">
    <source>
        <dbReference type="EMBL" id="AKJ00671.1"/>
    </source>
</evidence>
<sequence length="402" mass="44683">MDLPAAARKLQSLRSLMTGHTDRSEERRILELFIGATAAELNHLLLNVDLDVLFGDVDDRVVGPDNLTALLELLCVKRAPELGLPVRAALITALQKGETPGLAERMVRALFLGLRGRELSEFKNLLDGRGNSHDLQQLLFHDVDDGSIRQDILTHIQREAAAAPSGENKVLSDIDDTFLANWKDTRYPPKTVYPGVLQFYRELDRGPGVIPGREGDLTFISARPQDPLGLIEDRTLATLREHGVSSAVMLSGAFTHLLGNSRIATMKFENFSRYLQLYPEYGFVFTGDSGQGDVAFGERMLTEHPESVRAVFIHDVVETPESVRMTWRAKRIFFFDTYIGAAVEAFEVGVIARDGVARVARAAREDLERVPFTSDSQRQSRVAELERDSRRAEAITGTPRAG</sequence>
<proteinExistence type="predicted"/>
<evidence type="ECO:0000313" key="4">
    <source>
        <dbReference type="Proteomes" id="UP000035579"/>
    </source>
</evidence>
<dbReference type="GO" id="GO:0008195">
    <property type="term" value="F:phosphatidate phosphatase activity"/>
    <property type="evidence" value="ECO:0007669"/>
    <property type="project" value="InterPro"/>
</dbReference>
<evidence type="ECO:0000259" key="2">
    <source>
        <dbReference type="Pfam" id="PF09949"/>
    </source>
</evidence>
<name>A0AAC8Q479_9BACT</name>
<dbReference type="AlphaFoldDB" id="A0AAC8Q479"/>
<feature type="domain" description="Phosphatidate phosphatase APP1 catalytic" evidence="2">
    <location>
        <begin position="170"/>
        <end position="314"/>
    </location>
</feature>
<protein>
    <recommendedName>
        <fullName evidence="2">Phosphatidate phosphatase APP1 catalytic domain-containing protein</fullName>
    </recommendedName>
</protein>
<organism evidence="3 4">
    <name type="scientific">Archangium gephyra</name>
    <dbReference type="NCBI Taxonomy" id="48"/>
    <lineage>
        <taxon>Bacteria</taxon>
        <taxon>Pseudomonadati</taxon>
        <taxon>Myxococcota</taxon>
        <taxon>Myxococcia</taxon>
        <taxon>Myxococcales</taxon>
        <taxon>Cystobacterineae</taxon>
        <taxon>Archangiaceae</taxon>
        <taxon>Archangium</taxon>
    </lineage>
</organism>
<dbReference type="KEGG" id="age:AA314_02297"/>
<accession>A0AAC8Q479</accession>
<dbReference type="RefSeq" id="WP_047855439.1">
    <property type="nucleotide sequence ID" value="NZ_CP011509.1"/>
</dbReference>
<feature type="region of interest" description="Disordered" evidence="1">
    <location>
        <begin position="370"/>
        <end position="402"/>
    </location>
</feature>
<dbReference type="InterPro" id="IPR019236">
    <property type="entry name" value="APP1_cat"/>
</dbReference>
<dbReference type="PANTHER" id="PTHR40861">
    <property type="entry name" value="DUF2183 DOMAIN-CONTAINING PROTEIN"/>
    <property type="match status" value="1"/>
</dbReference>
<gene>
    <name evidence="3" type="ORF">AA314_02297</name>
</gene>
<dbReference type="Pfam" id="PF09949">
    <property type="entry name" value="APP1_cat"/>
    <property type="match status" value="1"/>
</dbReference>
<dbReference type="Proteomes" id="UP000035579">
    <property type="component" value="Chromosome"/>
</dbReference>
<feature type="compositionally biased region" description="Basic and acidic residues" evidence="1">
    <location>
        <begin position="381"/>
        <end position="393"/>
    </location>
</feature>
<dbReference type="PANTHER" id="PTHR40861:SF1">
    <property type="entry name" value="PHOSPHATIDATE PHOSPHATASE APP1 CATALYTIC DOMAIN-CONTAINING PROTEIN"/>
    <property type="match status" value="1"/>
</dbReference>
<reference evidence="3 4" key="1">
    <citation type="submission" date="2015-05" db="EMBL/GenBank/DDBJ databases">
        <title>Genome assembly of Archangium gephyra DSM 2261.</title>
        <authorList>
            <person name="Sharma G."/>
            <person name="Subramanian S."/>
        </authorList>
    </citation>
    <scope>NUCLEOTIDE SEQUENCE [LARGE SCALE GENOMIC DNA]</scope>
    <source>
        <strain evidence="3 4">DSM 2261</strain>
    </source>
</reference>
<evidence type="ECO:0000256" key="1">
    <source>
        <dbReference type="SAM" id="MobiDB-lite"/>
    </source>
</evidence>